<evidence type="ECO:0000313" key="2">
    <source>
        <dbReference type="EMBL" id="GEN78565.1"/>
    </source>
</evidence>
<evidence type="ECO:0000313" key="3">
    <source>
        <dbReference type="Proteomes" id="UP000321484"/>
    </source>
</evidence>
<feature type="transmembrane region" description="Helical" evidence="1">
    <location>
        <begin position="67"/>
        <end position="88"/>
    </location>
</feature>
<feature type="transmembrane region" description="Helical" evidence="1">
    <location>
        <begin position="95"/>
        <end position="118"/>
    </location>
</feature>
<gene>
    <name evidence="2" type="ORF">AFE02nite_02990</name>
</gene>
<keyword evidence="1" id="KW-0472">Membrane</keyword>
<organism evidence="2 3">
    <name type="scientific">Actinotalea fermentans</name>
    <dbReference type="NCBI Taxonomy" id="43671"/>
    <lineage>
        <taxon>Bacteria</taxon>
        <taxon>Bacillati</taxon>
        <taxon>Actinomycetota</taxon>
        <taxon>Actinomycetes</taxon>
        <taxon>Micrococcales</taxon>
        <taxon>Cellulomonadaceae</taxon>
        <taxon>Actinotalea</taxon>
    </lineage>
</organism>
<sequence length="175" mass="19179">MPDWMSGWPLLAVYLFFLFGAVARSQAIFWLGRGVTAGAEHSRWRARAESPRVRRATRTVERWGMPIVPAAFLTVGFQSAVFLAVGLLRVGWLRFTLWSLPGCLVWAALWGGGGLAALAGARELSERSPWLLASVLLAAGLVVAVIAGRIRRRREQADAVTMLADQADGRPELPR</sequence>
<name>A0A511YTP8_9CELL</name>
<keyword evidence="1" id="KW-1133">Transmembrane helix</keyword>
<reference evidence="2 3" key="1">
    <citation type="submission" date="2019-07" db="EMBL/GenBank/DDBJ databases">
        <title>Whole genome shotgun sequence of Actinotalea fermentans NBRC 105374.</title>
        <authorList>
            <person name="Hosoyama A."/>
            <person name="Uohara A."/>
            <person name="Ohji S."/>
            <person name="Ichikawa N."/>
        </authorList>
    </citation>
    <scope>NUCLEOTIDE SEQUENCE [LARGE SCALE GENOMIC DNA]</scope>
    <source>
        <strain evidence="2 3">NBRC 105374</strain>
    </source>
</reference>
<dbReference type="Proteomes" id="UP000321484">
    <property type="component" value="Unassembled WGS sequence"/>
</dbReference>
<protein>
    <recommendedName>
        <fullName evidence="4">Membrane protein DedA with SNARE-associated domain</fullName>
    </recommendedName>
</protein>
<dbReference type="AlphaFoldDB" id="A0A511YTP8"/>
<dbReference type="RefSeq" id="WP_052113387.1">
    <property type="nucleotide sequence ID" value="NZ_BJYK01000001.1"/>
</dbReference>
<evidence type="ECO:0000256" key="1">
    <source>
        <dbReference type="SAM" id="Phobius"/>
    </source>
</evidence>
<dbReference type="OrthoDB" id="3426404at2"/>
<keyword evidence="1" id="KW-0812">Transmembrane</keyword>
<evidence type="ECO:0008006" key="4">
    <source>
        <dbReference type="Google" id="ProtNLM"/>
    </source>
</evidence>
<keyword evidence="3" id="KW-1185">Reference proteome</keyword>
<feature type="transmembrane region" description="Helical" evidence="1">
    <location>
        <begin position="130"/>
        <end position="148"/>
    </location>
</feature>
<accession>A0A511YTP8</accession>
<comment type="caution">
    <text evidence="2">The sequence shown here is derived from an EMBL/GenBank/DDBJ whole genome shotgun (WGS) entry which is preliminary data.</text>
</comment>
<proteinExistence type="predicted"/>
<dbReference type="EMBL" id="BJYK01000001">
    <property type="protein sequence ID" value="GEN78565.1"/>
    <property type="molecule type" value="Genomic_DNA"/>
</dbReference>